<dbReference type="AlphaFoldDB" id="A0A0B1P8X3"/>
<proteinExistence type="predicted"/>
<feature type="domain" description="Chromo" evidence="2">
    <location>
        <begin position="124"/>
        <end position="182"/>
    </location>
</feature>
<dbReference type="OMA" id="NEKEWEV"/>
<gene>
    <name evidence="3" type="ORF">EV44_g3806</name>
</gene>
<dbReference type="EMBL" id="JNVN01001245">
    <property type="protein sequence ID" value="KHJ33770.1"/>
    <property type="molecule type" value="Genomic_DNA"/>
</dbReference>
<dbReference type="GO" id="GO:0006338">
    <property type="term" value="P:chromatin remodeling"/>
    <property type="evidence" value="ECO:0007669"/>
    <property type="project" value="UniProtKB-ARBA"/>
</dbReference>
<dbReference type="HOGENOM" id="CLU_000384_6_3_1"/>
<comment type="caution">
    <text evidence="3">The sequence shown here is derived from an EMBL/GenBank/DDBJ whole genome shotgun (WGS) entry which is preliminary data.</text>
</comment>
<organism evidence="3 4">
    <name type="scientific">Uncinula necator</name>
    <name type="common">Grape powdery mildew</name>
    <dbReference type="NCBI Taxonomy" id="52586"/>
    <lineage>
        <taxon>Eukaryota</taxon>
        <taxon>Fungi</taxon>
        <taxon>Dikarya</taxon>
        <taxon>Ascomycota</taxon>
        <taxon>Pezizomycotina</taxon>
        <taxon>Leotiomycetes</taxon>
        <taxon>Erysiphales</taxon>
        <taxon>Erysiphaceae</taxon>
        <taxon>Erysiphe</taxon>
    </lineage>
</organism>
<dbReference type="InterPro" id="IPR000953">
    <property type="entry name" value="Chromo/chromo_shadow_dom"/>
</dbReference>
<dbReference type="Gene3D" id="2.40.50.40">
    <property type="match status" value="1"/>
</dbReference>
<dbReference type="SMART" id="SM00298">
    <property type="entry name" value="CHROMO"/>
    <property type="match status" value="1"/>
</dbReference>
<reference evidence="3 4" key="1">
    <citation type="journal article" date="2014" name="BMC Genomics">
        <title>Adaptive genomic structural variation in the grape powdery mildew pathogen, Erysiphe necator.</title>
        <authorList>
            <person name="Jones L."/>
            <person name="Riaz S."/>
            <person name="Morales-Cruz A."/>
            <person name="Amrine K.C."/>
            <person name="McGuire B."/>
            <person name="Gubler W.D."/>
            <person name="Walker M.A."/>
            <person name="Cantu D."/>
        </authorList>
    </citation>
    <scope>NUCLEOTIDE SEQUENCE [LARGE SCALE GENOMIC DNA]</scope>
    <source>
        <strain evidence="4">c</strain>
    </source>
</reference>
<evidence type="ECO:0000259" key="2">
    <source>
        <dbReference type="PROSITE" id="PS50013"/>
    </source>
</evidence>
<evidence type="ECO:0000313" key="4">
    <source>
        <dbReference type="Proteomes" id="UP000030854"/>
    </source>
</evidence>
<dbReference type="Proteomes" id="UP000030854">
    <property type="component" value="Unassembled WGS sequence"/>
</dbReference>
<name>A0A0B1P8X3_UNCNE</name>
<evidence type="ECO:0000256" key="1">
    <source>
        <dbReference type="ARBA" id="ARBA00011353"/>
    </source>
</evidence>
<evidence type="ECO:0000313" key="3">
    <source>
        <dbReference type="EMBL" id="KHJ33770.1"/>
    </source>
</evidence>
<comment type="subunit">
    <text evidence="1">Component of the NuA4 histone acetyltransferase complex.</text>
</comment>
<protein>
    <recommendedName>
        <fullName evidence="2">Chromo domain-containing protein</fullName>
    </recommendedName>
</protein>
<dbReference type="InterPro" id="IPR016197">
    <property type="entry name" value="Chromo-like_dom_sf"/>
</dbReference>
<keyword evidence="4" id="KW-1185">Reference proteome</keyword>
<dbReference type="PROSITE" id="PS50013">
    <property type="entry name" value="CHROMO_2"/>
    <property type="match status" value="1"/>
</dbReference>
<sequence>MAMTLKNFADTARESLKRTQERMVKQANKHRGEPDFGIGDKVFIVKKSWSSTDRPSDKLDFPLTRLSYKIKAMREYSYELGLPENWRMSRLFYADRLRKDSNKPLPGQEYERLNPDIVDGEEEWEVENILSSRIYYGKLHYMVQWRGWDTDSEYCNAHNFINAPFKIREFHEQNPDCEGPPARLKNWERAFANDEILTSLKDDNKLANPLKGLIIPHSRK</sequence>
<accession>A0A0B1P8X3</accession>
<dbReference type="STRING" id="52586.A0A0B1P8X3"/>
<dbReference type="SUPFAM" id="SSF54160">
    <property type="entry name" value="Chromo domain-like"/>
    <property type="match status" value="1"/>
</dbReference>